<feature type="region of interest" description="Disordered" evidence="1">
    <location>
        <begin position="1"/>
        <end position="52"/>
    </location>
</feature>
<feature type="region of interest" description="Disordered" evidence="1">
    <location>
        <begin position="327"/>
        <end position="369"/>
    </location>
</feature>
<dbReference type="InterPro" id="IPR007109">
    <property type="entry name" value="Brix"/>
</dbReference>
<evidence type="ECO:0000259" key="2">
    <source>
        <dbReference type="PROSITE" id="PS50833"/>
    </source>
</evidence>
<dbReference type="Proteomes" id="UP000663846">
    <property type="component" value="Unassembled WGS sequence"/>
</dbReference>
<evidence type="ECO:0000313" key="4">
    <source>
        <dbReference type="Proteomes" id="UP000663846"/>
    </source>
</evidence>
<dbReference type="AlphaFoldDB" id="A0A8H2X621"/>
<dbReference type="SMART" id="SM00879">
    <property type="entry name" value="Brix"/>
    <property type="match status" value="1"/>
</dbReference>
<dbReference type="PROSITE" id="PS50833">
    <property type="entry name" value="BRIX"/>
    <property type="match status" value="1"/>
</dbReference>
<proteinExistence type="predicted"/>
<sequence length="389" mass="43664">MPPTRFESSRIKNKIKREEVHGSSKKSKAQEKLKRRLALKEAERKDPSLKKKRAVENVPRTLDNTRDFNMTIVSADTAPTQSEEVVDEGADANGIGSRQIAPGQMDIENAEDIAKDEFAVHFDTTASDFDPTKTPKVLITTSQKATKTSFQFCEELVSVFPGAEFIRRKRGHGFEMGRIAGWAANRGYGAMIVVNEDTKKPNAMTIVHLPEGPTAYFKLTSIQTTAQISGHARPSPHYPELVLNGFVTRLGITVGRLFQTLFPVIPEFEGRQVVTLHNQRDFMFFRRHRYAFRSSEKAALQEIGPRFTLKLRSLKKGLPVVENFSKPPPTLEFASDEEETANGHLENKDPGEQVATTAGKKTAGAPNASDDFEWVWKPELETTRRTFFL</sequence>
<dbReference type="EMBL" id="CAJMWS010000319">
    <property type="protein sequence ID" value="CAE6418211.1"/>
    <property type="molecule type" value="Genomic_DNA"/>
</dbReference>
<dbReference type="PANTHER" id="PTHR22734">
    <property type="entry name" value="U3 SMALL NUCLEOLAR RIBONUCLEOPROTEIN PROTEIN IMP4"/>
    <property type="match status" value="1"/>
</dbReference>
<dbReference type="GO" id="GO:0000460">
    <property type="term" value="P:maturation of 5.8S rRNA"/>
    <property type="evidence" value="ECO:0007669"/>
    <property type="project" value="TreeGrafter"/>
</dbReference>
<reference evidence="3" key="1">
    <citation type="submission" date="2021-01" db="EMBL/GenBank/DDBJ databases">
        <authorList>
            <person name="Kaushik A."/>
        </authorList>
    </citation>
    <scope>NUCLEOTIDE SEQUENCE</scope>
    <source>
        <strain evidence="3">AG1-1C</strain>
    </source>
</reference>
<protein>
    <recommendedName>
        <fullName evidence="2">Brix domain-containing protein</fullName>
    </recommendedName>
</protein>
<gene>
    <name evidence="3" type="ORF">RDB_LOCUS80955</name>
</gene>
<dbReference type="GO" id="GO:0030687">
    <property type="term" value="C:preribosome, large subunit precursor"/>
    <property type="evidence" value="ECO:0007669"/>
    <property type="project" value="TreeGrafter"/>
</dbReference>
<name>A0A8H2X621_9AGAM</name>
<dbReference type="InterPro" id="IPR044281">
    <property type="entry name" value="IMP4/RPF1"/>
</dbReference>
<evidence type="ECO:0000313" key="3">
    <source>
        <dbReference type="EMBL" id="CAE6418211.1"/>
    </source>
</evidence>
<feature type="compositionally biased region" description="Basic and acidic residues" evidence="1">
    <location>
        <begin position="16"/>
        <end position="49"/>
    </location>
</feature>
<dbReference type="GO" id="GO:0000470">
    <property type="term" value="P:maturation of LSU-rRNA"/>
    <property type="evidence" value="ECO:0007669"/>
    <property type="project" value="TreeGrafter"/>
</dbReference>
<dbReference type="PANTHER" id="PTHR22734:SF3">
    <property type="entry name" value="RIBOSOME PRODUCTION FACTOR 1"/>
    <property type="match status" value="1"/>
</dbReference>
<dbReference type="Gene3D" id="3.40.50.10480">
    <property type="entry name" value="Probable brix-domain ribosomal biogenesis protein"/>
    <property type="match status" value="1"/>
</dbReference>
<dbReference type="Pfam" id="PF04427">
    <property type="entry name" value="Brix"/>
    <property type="match status" value="1"/>
</dbReference>
<evidence type="ECO:0000256" key="1">
    <source>
        <dbReference type="SAM" id="MobiDB-lite"/>
    </source>
</evidence>
<dbReference type="SUPFAM" id="SSF52954">
    <property type="entry name" value="Class II aaRS ABD-related"/>
    <property type="match status" value="1"/>
</dbReference>
<feature type="compositionally biased region" description="Low complexity" evidence="1">
    <location>
        <begin position="355"/>
        <end position="365"/>
    </location>
</feature>
<organism evidence="3 4">
    <name type="scientific">Rhizoctonia solani</name>
    <dbReference type="NCBI Taxonomy" id="456999"/>
    <lineage>
        <taxon>Eukaryota</taxon>
        <taxon>Fungi</taxon>
        <taxon>Dikarya</taxon>
        <taxon>Basidiomycota</taxon>
        <taxon>Agaricomycotina</taxon>
        <taxon>Agaricomycetes</taxon>
        <taxon>Cantharellales</taxon>
        <taxon>Ceratobasidiaceae</taxon>
        <taxon>Rhizoctonia</taxon>
    </lineage>
</organism>
<accession>A0A8H2X621</accession>
<dbReference type="GO" id="GO:0042134">
    <property type="term" value="F:rRNA primary transcript binding"/>
    <property type="evidence" value="ECO:0007669"/>
    <property type="project" value="InterPro"/>
</dbReference>
<comment type="caution">
    <text evidence="3">The sequence shown here is derived from an EMBL/GenBank/DDBJ whole genome shotgun (WGS) entry which is preliminary data.</text>
</comment>
<dbReference type="GO" id="GO:0005730">
    <property type="term" value="C:nucleolus"/>
    <property type="evidence" value="ECO:0007669"/>
    <property type="project" value="TreeGrafter"/>
</dbReference>
<feature type="domain" description="Brix" evidence="2">
    <location>
        <begin position="135"/>
        <end position="320"/>
    </location>
</feature>